<keyword evidence="3" id="KW-1185">Reference proteome</keyword>
<proteinExistence type="predicted"/>
<feature type="region of interest" description="Disordered" evidence="1">
    <location>
        <begin position="143"/>
        <end position="175"/>
    </location>
</feature>
<name>A0A915XL92_9BACT</name>
<feature type="region of interest" description="Disordered" evidence="1">
    <location>
        <begin position="189"/>
        <end position="236"/>
    </location>
</feature>
<feature type="compositionally biased region" description="Low complexity" evidence="1">
    <location>
        <begin position="190"/>
        <end position="199"/>
    </location>
</feature>
<feature type="compositionally biased region" description="Low complexity" evidence="1">
    <location>
        <begin position="155"/>
        <end position="171"/>
    </location>
</feature>
<accession>A0A915XL92</accession>
<evidence type="ECO:0000313" key="3">
    <source>
        <dbReference type="Proteomes" id="UP001063350"/>
    </source>
</evidence>
<reference evidence="2" key="1">
    <citation type="submission" date="2020-12" db="EMBL/GenBank/DDBJ databases">
        <title>Desulfobium dissulfuricans gen. nov., sp. nov., a novel mesophilic, sulfate-reducing bacterium isolated from a deep-sea hydrothermal vent.</title>
        <authorList>
            <person name="Hashimoto Y."/>
            <person name="Tame A."/>
            <person name="Sawayama S."/>
            <person name="Miyazaki J."/>
            <person name="Takai K."/>
            <person name="Nakagawa S."/>
        </authorList>
    </citation>
    <scope>NUCLEOTIDE SEQUENCE</scope>
    <source>
        <strain evidence="2">GF1</strain>
    </source>
</reference>
<dbReference type="KEGG" id="ddu:GF1_27090"/>
<protein>
    <submittedName>
        <fullName evidence="2">Uncharacterized protein</fullName>
    </submittedName>
</protein>
<dbReference type="AlphaFoldDB" id="A0A915XL92"/>
<organism evidence="2 3">
    <name type="scientific">Desulfolithobacter dissulfuricans</name>
    <dbReference type="NCBI Taxonomy" id="2795293"/>
    <lineage>
        <taxon>Bacteria</taxon>
        <taxon>Pseudomonadati</taxon>
        <taxon>Thermodesulfobacteriota</taxon>
        <taxon>Desulfobulbia</taxon>
        <taxon>Desulfobulbales</taxon>
        <taxon>Desulfobulbaceae</taxon>
        <taxon>Desulfolithobacter</taxon>
    </lineage>
</organism>
<gene>
    <name evidence="2" type="ORF">GF1_27090</name>
</gene>
<evidence type="ECO:0000256" key="1">
    <source>
        <dbReference type="SAM" id="MobiDB-lite"/>
    </source>
</evidence>
<dbReference type="EMBL" id="AP024233">
    <property type="protein sequence ID" value="BCO10333.1"/>
    <property type="molecule type" value="Genomic_DNA"/>
</dbReference>
<dbReference type="RefSeq" id="WP_267927070.1">
    <property type="nucleotide sequence ID" value="NZ_AP024233.1"/>
</dbReference>
<sequence length="259" mass="27433">MRCPKCGFISFDHLETCVKCGRDISEVSAELDGTIYQVEAPLFLRTDFEESMETPGEVEVAGQDELLFGDSAEDIDFVLDDAEEELGAGNDEDTEIVFSMEESEEDLQPDGEIGEGLFGEISLDLEEEFTVEHGAEMELSLDEEVSVEDADEAPSLDFSGLDLSDLAPPAGEEGEEALTGEALVLDDTVGTEAGETIAPGTGGGGNLEDLQVDDLELGAPPPPPADQAGGMFSGPAVKTGTALDDFDIDLGELLTKKKT</sequence>
<dbReference type="Proteomes" id="UP001063350">
    <property type="component" value="Chromosome"/>
</dbReference>
<feature type="compositionally biased region" description="Acidic residues" evidence="1">
    <location>
        <begin position="143"/>
        <end position="154"/>
    </location>
</feature>
<evidence type="ECO:0000313" key="2">
    <source>
        <dbReference type="EMBL" id="BCO10333.1"/>
    </source>
</evidence>